<keyword evidence="2" id="KW-1185">Reference proteome</keyword>
<evidence type="ECO:0000313" key="2">
    <source>
        <dbReference type="Proteomes" id="UP000006427"/>
    </source>
</evidence>
<proteinExistence type="predicted"/>
<keyword evidence="1" id="KW-0223">Dioxygenase</keyword>
<accession>D2Z475</accession>
<protein>
    <submittedName>
        <fullName evidence="1">2-nitropropane dioxygenase</fullName>
    </submittedName>
</protein>
<dbReference type="STRING" id="469381.Dpep_2314"/>
<dbReference type="Pfam" id="PF03060">
    <property type="entry name" value="NMO"/>
    <property type="match status" value="1"/>
</dbReference>
<dbReference type="PaxDb" id="469381-Dpep_2314"/>
<comment type="caution">
    <text evidence="1">The sequence shown here is derived from an EMBL/GenBank/DDBJ whole genome shotgun (WGS) entry which is preliminary data.</text>
</comment>
<dbReference type="AlphaFoldDB" id="D2Z475"/>
<keyword evidence="1" id="KW-0560">Oxidoreductase</keyword>
<dbReference type="GO" id="GO:0051213">
    <property type="term" value="F:dioxygenase activity"/>
    <property type="evidence" value="ECO:0007669"/>
    <property type="project" value="UniProtKB-KW"/>
</dbReference>
<organism evidence="1 2">
    <name type="scientific">Dethiosulfovibrio peptidovorans DSM 11002</name>
    <dbReference type="NCBI Taxonomy" id="469381"/>
    <lineage>
        <taxon>Bacteria</taxon>
        <taxon>Thermotogati</taxon>
        <taxon>Synergistota</taxon>
        <taxon>Synergistia</taxon>
        <taxon>Synergistales</taxon>
        <taxon>Dethiosulfovibrionaceae</taxon>
        <taxon>Dethiosulfovibrio</taxon>
    </lineage>
</organism>
<dbReference type="Proteomes" id="UP000006427">
    <property type="component" value="Unassembled WGS sequence"/>
</dbReference>
<dbReference type="InterPro" id="IPR013785">
    <property type="entry name" value="Aldolase_TIM"/>
</dbReference>
<dbReference type="SUPFAM" id="SSF51412">
    <property type="entry name" value="Inosine monophosphate dehydrogenase (IMPDH)"/>
    <property type="match status" value="1"/>
</dbReference>
<dbReference type="eggNOG" id="COG2070">
    <property type="taxonomic scope" value="Bacteria"/>
</dbReference>
<evidence type="ECO:0000313" key="1">
    <source>
        <dbReference type="EMBL" id="EFC92336.1"/>
    </source>
</evidence>
<dbReference type="Gene3D" id="3.20.20.70">
    <property type="entry name" value="Aldolase class I"/>
    <property type="match status" value="1"/>
</dbReference>
<name>D2Z475_9BACT</name>
<sequence>MTGRPTGHPVRCIRNKLTSQFDHMEISGASVEDIEALGAGKLRAAVVDGDVDFGSVMAGQIAAMVSRIQPASEIIEEICREAEEVLSRLGSVK</sequence>
<dbReference type="EMBL" id="ABTR02000001">
    <property type="protein sequence ID" value="EFC92336.1"/>
    <property type="molecule type" value="Genomic_DNA"/>
</dbReference>
<gene>
    <name evidence="1" type="ORF">Dpep_2314</name>
</gene>
<reference evidence="1 2" key="1">
    <citation type="journal article" date="2010" name="Stand. Genomic Sci.">
        <title>Permanent draft genome sequence of Dethiosulfovibrio peptidovorans type strain (SEBR 4207).</title>
        <authorList>
            <person name="Labutti K."/>
            <person name="Mayilraj S."/>
            <person name="Clum A."/>
            <person name="Lucas S."/>
            <person name="Glavina Del Rio T."/>
            <person name="Nolan M."/>
            <person name="Tice H."/>
            <person name="Cheng J.F."/>
            <person name="Pitluck S."/>
            <person name="Liolios K."/>
            <person name="Ivanova N."/>
            <person name="Mavromatis K."/>
            <person name="Mikhailova N."/>
            <person name="Pati A."/>
            <person name="Goodwin L."/>
            <person name="Chen A."/>
            <person name="Palaniappan K."/>
            <person name="Land M."/>
            <person name="Hauser L."/>
            <person name="Chang Y.J."/>
            <person name="Jeffries C.D."/>
            <person name="Rohde M."/>
            <person name="Spring S."/>
            <person name="Goker M."/>
            <person name="Woyke T."/>
            <person name="Bristow J."/>
            <person name="Eisen J.A."/>
            <person name="Markowitz V."/>
            <person name="Hugenholtz P."/>
            <person name="Kyrpides N.C."/>
            <person name="Klenk H.P."/>
            <person name="Lapidus A."/>
        </authorList>
    </citation>
    <scope>NUCLEOTIDE SEQUENCE [LARGE SCALE GENOMIC DNA]</scope>
    <source>
        <strain evidence="1 2">DSM 11002</strain>
    </source>
</reference>